<keyword evidence="4 9" id="KW-0808">Transferase</keyword>
<dbReference type="EMBL" id="CP035108">
    <property type="protein sequence ID" value="QAR32294.1"/>
    <property type="molecule type" value="Genomic_DNA"/>
</dbReference>
<dbReference type="CDD" id="cd07571">
    <property type="entry name" value="ALP_N-acyl_transferase"/>
    <property type="match status" value="1"/>
</dbReference>
<evidence type="ECO:0000256" key="2">
    <source>
        <dbReference type="ARBA" id="ARBA00010065"/>
    </source>
</evidence>
<evidence type="ECO:0000256" key="5">
    <source>
        <dbReference type="ARBA" id="ARBA00022692"/>
    </source>
</evidence>
<feature type="domain" description="CN hydrolase" evidence="10">
    <location>
        <begin position="220"/>
        <end position="460"/>
    </location>
</feature>
<dbReference type="GO" id="GO:0016410">
    <property type="term" value="F:N-acyltransferase activity"/>
    <property type="evidence" value="ECO:0007669"/>
    <property type="project" value="UniProtKB-UniRule"/>
</dbReference>
<evidence type="ECO:0000256" key="6">
    <source>
        <dbReference type="ARBA" id="ARBA00022989"/>
    </source>
</evidence>
<evidence type="ECO:0000256" key="3">
    <source>
        <dbReference type="ARBA" id="ARBA00022475"/>
    </source>
</evidence>
<feature type="transmembrane region" description="Helical" evidence="9">
    <location>
        <begin position="56"/>
        <end position="75"/>
    </location>
</feature>
<evidence type="ECO:0000256" key="9">
    <source>
        <dbReference type="HAMAP-Rule" id="MF_01148"/>
    </source>
</evidence>
<accession>A0A410JVT8</accession>
<feature type="transmembrane region" description="Helical" evidence="9">
    <location>
        <begin position="33"/>
        <end position="49"/>
    </location>
</feature>
<dbReference type="PANTHER" id="PTHR38686:SF1">
    <property type="entry name" value="APOLIPOPROTEIN N-ACYLTRANSFERASE"/>
    <property type="match status" value="1"/>
</dbReference>
<dbReference type="EC" id="2.3.1.269" evidence="9"/>
<comment type="function">
    <text evidence="9">Catalyzes the phospholipid dependent N-acylation of the N-terminal cysteine of apolipoprotein, the last step in lipoprotein maturation.</text>
</comment>
<keyword evidence="6 9" id="KW-1133">Transmembrane helix</keyword>
<organism evidence="11 12">
    <name type="scientific">Geovibrio thiophilus</name>
    <dbReference type="NCBI Taxonomy" id="139438"/>
    <lineage>
        <taxon>Bacteria</taxon>
        <taxon>Pseudomonadati</taxon>
        <taxon>Deferribacterota</taxon>
        <taxon>Deferribacteres</taxon>
        <taxon>Deferribacterales</taxon>
        <taxon>Geovibrionaceae</taxon>
        <taxon>Geovibrio</taxon>
    </lineage>
</organism>
<dbReference type="InterPro" id="IPR003010">
    <property type="entry name" value="C-N_Hydrolase"/>
</dbReference>
<dbReference type="GO" id="GO:0042158">
    <property type="term" value="P:lipoprotein biosynthetic process"/>
    <property type="evidence" value="ECO:0007669"/>
    <property type="project" value="UniProtKB-UniRule"/>
</dbReference>
<dbReference type="SUPFAM" id="SSF56317">
    <property type="entry name" value="Carbon-nitrogen hydrolase"/>
    <property type="match status" value="1"/>
</dbReference>
<feature type="transmembrane region" description="Helical" evidence="9">
    <location>
        <begin position="469"/>
        <end position="488"/>
    </location>
</feature>
<dbReference type="OrthoDB" id="9804277at2"/>
<comment type="catalytic activity">
    <reaction evidence="9">
        <text>N-terminal S-1,2-diacyl-sn-glyceryl-L-cysteinyl-[lipoprotein] + a glycerophospholipid = N-acyl-S-1,2-diacyl-sn-glyceryl-L-cysteinyl-[lipoprotein] + a 2-acyl-sn-glycero-3-phospholipid + H(+)</text>
        <dbReference type="Rhea" id="RHEA:48228"/>
        <dbReference type="Rhea" id="RHEA-COMP:14681"/>
        <dbReference type="Rhea" id="RHEA-COMP:14684"/>
        <dbReference type="ChEBI" id="CHEBI:15378"/>
        <dbReference type="ChEBI" id="CHEBI:136912"/>
        <dbReference type="ChEBI" id="CHEBI:140656"/>
        <dbReference type="ChEBI" id="CHEBI:140657"/>
        <dbReference type="ChEBI" id="CHEBI:140660"/>
        <dbReference type="EC" id="2.3.1.269"/>
    </reaction>
</comment>
<dbReference type="HAMAP" id="MF_01148">
    <property type="entry name" value="Lnt"/>
    <property type="match status" value="1"/>
</dbReference>
<keyword evidence="3 9" id="KW-1003">Cell membrane</keyword>
<dbReference type="Gene3D" id="3.60.110.10">
    <property type="entry name" value="Carbon-nitrogen hydrolase"/>
    <property type="match status" value="1"/>
</dbReference>
<keyword evidence="11" id="KW-0449">Lipoprotein</keyword>
<dbReference type="KEGG" id="gtl:EP073_02435"/>
<feature type="transmembrane region" description="Helical" evidence="9">
    <location>
        <begin position="9"/>
        <end position="27"/>
    </location>
</feature>
<evidence type="ECO:0000256" key="8">
    <source>
        <dbReference type="ARBA" id="ARBA00023315"/>
    </source>
</evidence>
<evidence type="ECO:0000259" key="10">
    <source>
        <dbReference type="PROSITE" id="PS50263"/>
    </source>
</evidence>
<proteinExistence type="inferred from homology"/>
<keyword evidence="12" id="KW-1185">Reference proteome</keyword>
<reference evidence="11 12" key="1">
    <citation type="submission" date="2019-01" db="EMBL/GenBank/DDBJ databases">
        <title>Geovibrio thiophilus DSM 11263, complete genome.</title>
        <authorList>
            <person name="Spring S."/>
            <person name="Bunk B."/>
            <person name="Sproer C."/>
        </authorList>
    </citation>
    <scope>NUCLEOTIDE SEQUENCE [LARGE SCALE GENOMIC DNA]</scope>
    <source>
        <strain evidence="11 12">DSM 11263</strain>
    </source>
</reference>
<dbReference type="UniPathway" id="UPA00666"/>
<keyword evidence="8 9" id="KW-0012">Acyltransferase</keyword>
<dbReference type="Pfam" id="PF00795">
    <property type="entry name" value="CN_hydrolase"/>
    <property type="match status" value="1"/>
</dbReference>
<evidence type="ECO:0000256" key="1">
    <source>
        <dbReference type="ARBA" id="ARBA00004651"/>
    </source>
</evidence>
<evidence type="ECO:0000313" key="11">
    <source>
        <dbReference type="EMBL" id="QAR32294.1"/>
    </source>
</evidence>
<evidence type="ECO:0000313" key="12">
    <source>
        <dbReference type="Proteomes" id="UP000287502"/>
    </source>
</evidence>
<evidence type="ECO:0000256" key="7">
    <source>
        <dbReference type="ARBA" id="ARBA00023136"/>
    </source>
</evidence>
<feature type="transmembrane region" description="Helical" evidence="9">
    <location>
        <begin position="118"/>
        <end position="142"/>
    </location>
</feature>
<dbReference type="InterPro" id="IPR004563">
    <property type="entry name" value="Apolipo_AcylTrfase"/>
</dbReference>
<dbReference type="AlphaFoldDB" id="A0A410JVT8"/>
<comment type="subcellular location">
    <subcellularLocation>
        <location evidence="1 9">Cell membrane</location>
        <topology evidence="1 9">Multi-pass membrane protein</topology>
    </subcellularLocation>
</comment>
<dbReference type="InterPro" id="IPR036526">
    <property type="entry name" value="C-N_Hydrolase_sf"/>
</dbReference>
<keyword evidence="5 9" id="KW-0812">Transmembrane</keyword>
<feature type="transmembrane region" description="Helical" evidence="9">
    <location>
        <begin position="154"/>
        <end position="178"/>
    </location>
</feature>
<dbReference type="InterPro" id="IPR045378">
    <property type="entry name" value="LNT_N"/>
</dbReference>
<evidence type="ECO:0000256" key="4">
    <source>
        <dbReference type="ARBA" id="ARBA00022679"/>
    </source>
</evidence>
<gene>
    <name evidence="9 11" type="primary">lnt</name>
    <name evidence="11" type="ORF">EP073_02435</name>
</gene>
<dbReference type="PANTHER" id="PTHR38686">
    <property type="entry name" value="APOLIPOPROTEIN N-ACYLTRANSFERASE"/>
    <property type="match status" value="1"/>
</dbReference>
<dbReference type="Pfam" id="PF20154">
    <property type="entry name" value="LNT_N"/>
    <property type="match status" value="1"/>
</dbReference>
<dbReference type="GO" id="GO:0005886">
    <property type="term" value="C:plasma membrane"/>
    <property type="evidence" value="ECO:0007669"/>
    <property type="project" value="UniProtKB-SubCell"/>
</dbReference>
<dbReference type="NCBIfam" id="TIGR00546">
    <property type="entry name" value="lnt"/>
    <property type="match status" value="1"/>
</dbReference>
<comment type="similarity">
    <text evidence="2 9">Belongs to the CN hydrolase family. Apolipoprotein N-acyltransferase subfamily.</text>
</comment>
<name>A0A410JVT8_9BACT</name>
<dbReference type="PROSITE" id="PS50263">
    <property type="entry name" value="CN_HYDROLASE"/>
    <property type="match status" value="1"/>
</dbReference>
<feature type="transmembrane region" description="Helical" evidence="9">
    <location>
        <begin position="187"/>
        <end position="206"/>
    </location>
</feature>
<comment type="pathway">
    <text evidence="9">Protein modification; lipoprotein biosynthesis (N-acyl transfer).</text>
</comment>
<feature type="transmembrane region" description="Helical" evidence="9">
    <location>
        <begin position="87"/>
        <end position="106"/>
    </location>
</feature>
<keyword evidence="7 9" id="KW-0472">Membrane</keyword>
<dbReference type="Proteomes" id="UP000287502">
    <property type="component" value="Chromosome"/>
</dbReference>
<protein>
    <recommendedName>
        <fullName evidence="9">Apolipoprotein N-acyltransferase</fullName>
        <shortName evidence="9">ALP N-acyltransferase</shortName>
        <ecNumber evidence="9">2.3.1.269</ecNumber>
    </recommendedName>
</protein>
<sequence>MNNKADMNNLFHAAALLFVSVMLLILASPGMDRGFLAWFALVPLFILAEKRYIRPFWAGLLFGEFYYFFGISWLSFPLTDIGSAPLFVSWIVTAVFAAYLGLYYGLTAYVFARSRGSLLFVPVVFAAGEFFRGIFLTGFPWLTLGQTQYLYPELLTVTSFFGEYGLSFLIVTGNLLVYHGIRGRRHILFAAGIFLPVLLYLAGSAMPEPESGGTAKVRMIQTGVAQEEKWDEERKERVISTVQQMLLGSGFKDFDLLVLPETAYPVLVQDDAIIDLTLSTIGEDTPVLIGVMRREENGDERKYYNSAALYAGQGSAVYDKVHLVPFGEYFPMSGLFKAIDDFFFNGAHDYSKGERLSVFDLGKMKIAPMICYEGAFYRQLAAQAAAGANMVVIISNDSWFGFSHGRYQHLAVDVMRAAEFGRWIARCTQSGISAYIDPKGRIKSVMGVGESGYLDYEVNLVQGRTFFGLYGYTWLGTLLFVSLSAALIKRIRRHNKP</sequence>